<dbReference type="InterPro" id="IPR016195">
    <property type="entry name" value="Pol/histidinol_Pase-like"/>
</dbReference>
<dbReference type="Pfam" id="PF02811">
    <property type="entry name" value="PHP"/>
    <property type="match status" value="1"/>
</dbReference>
<dbReference type="SMART" id="SM00481">
    <property type="entry name" value="POLIIIAc"/>
    <property type="match status" value="1"/>
</dbReference>
<feature type="compositionally biased region" description="Basic and acidic residues" evidence="1">
    <location>
        <begin position="13"/>
        <end position="32"/>
    </location>
</feature>
<dbReference type="EMBL" id="JBHRWW010000007">
    <property type="protein sequence ID" value="MFC3689011.1"/>
    <property type="molecule type" value="Genomic_DNA"/>
</dbReference>
<dbReference type="PANTHER" id="PTHR42924">
    <property type="entry name" value="EXONUCLEASE"/>
    <property type="match status" value="1"/>
</dbReference>
<dbReference type="InterPro" id="IPR004013">
    <property type="entry name" value="PHP_dom"/>
</dbReference>
<evidence type="ECO:0000313" key="4">
    <source>
        <dbReference type="Proteomes" id="UP001595685"/>
    </source>
</evidence>
<evidence type="ECO:0000256" key="1">
    <source>
        <dbReference type="SAM" id="MobiDB-lite"/>
    </source>
</evidence>
<evidence type="ECO:0000313" key="3">
    <source>
        <dbReference type="EMBL" id="MFC3689011.1"/>
    </source>
</evidence>
<dbReference type="PANTHER" id="PTHR42924:SF11">
    <property type="entry name" value="POLYMERASE_HISTIDINOL PHOSPHATASE N-TERMINAL DOMAIN-CONTAINING PROTEIN"/>
    <property type="match status" value="1"/>
</dbReference>
<proteinExistence type="predicted"/>
<evidence type="ECO:0000259" key="2">
    <source>
        <dbReference type="SMART" id="SM00481"/>
    </source>
</evidence>
<comment type="caution">
    <text evidence="3">The sequence shown here is derived from an EMBL/GenBank/DDBJ whole genome shotgun (WGS) entry which is preliminary data.</text>
</comment>
<dbReference type="SUPFAM" id="SSF89550">
    <property type="entry name" value="PHP domain-like"/>
    <property type="match status" value="1"/>
</dbReference>
<accession>A0ABV7WK99</accession>
<name>A0ABV7WK99_9MICO</name>
<dbReference type="InterPro" id="IPR003141">
    <property type="entry name" value="Pol/His_phosphatase_N"/>
</dbReference>
<sequence length="583" mass="62341">MTGTHGSPHAHPHAHDEHHAQDHAHGQDHGHTHAETVLDETTAVAVDTSVPDRELSPAQLSRRTMLRAAGIVGAVGAAGLGTAGTALPAAAAPGGASRSPGQPVRRWLAGDHHIHTQYSSDGLYTVADQAQHGRAYGLDWLVITDHGSNEHVRVGVEKVNPDIVAAREDLPGTLIFQGLEWNIPSAEHGTVFVTPGPDEVAVLKQFEQGYDGRANPTTADEALAVAGVQWLGQQVDARRVESALFFANHPARQGIDSPHEIRAWRDADPRVAVGFEGAPGHQAAGLPDGAASGRGYYDNAGTNPARFVPYPPESYRTWGGFDWMTATVGGLWDSLLAEGKPWWITVNSDSHSNYLATSTRGPGSDFARDGFYQDPVYSGGPNLTAGDFWPGQYGRTNVGVDRAGYGQVMQGLRDGRVWVDHGRLVKGVEMVVRRAGGRGPAFPLGSQVVVPRGTRLELSIRLTLQDLPNWADFVPVLNRVDLVQGSIDVAGPADRDTFLAPDTKVVRSWDTSGTTGTIELVQPLGAVEAPFYVRARGTDANRSQPGYLGAALDPEGPAIDVVGDADPWLDLWFYTNPIFVLPA</sequence>
<dbReference type="Gene3D" id="3.20.20.140">
    <property type="entry name" value="Metal-dependent hydrolases"/>
    <property type="match status" value="1"/>
</dbReference>
<gene>
    <name evidence="3" type="ORF">ACFOLH_11725</name>
</gene>
<feature type="domain" description="Polymerase/histidinol phosphatase N-terminal" evidence="2">
    <location>
        <begin position="110"/>
        <end position="185"/>
    </location>
</feature>
<dbReference type="Proteomes" id="UP001595685">
    <property type="component" value="Unassembled WGS sequence"/>
</dbReference>
<dbReference type="RefSeq" id="WP_376985543.1">
    <property type="nucleotide sequence ID" value="NZ_JBHRWW010000007.1"/>
</dbReference>
<organism evidence="3 4">
    <name type="scientific">Aquipuribacter hungaricus</name>
    <dbReference type="NCBI Taxonomy" id="545624"/>
    <lineage>
        <taxon>Bacteria</taxon>
        <taxon>Bacillati</taxon>
        <taxon>Actinomycetota</taxon>
        <taxon>Actinomycetes</taxon>
        <taxon>Micrococcales</taxon>
        <taxon>Intrasporangiaceae</taxon>
        <taxon>Aquipuribacter</taxon>
    </lineage>
</organism>
<keyword evidence="4" id="KW-1185">Reference proteome</keyword>
<feature type="region of interest" description="Disordered" evidence="1">
    <location>
        <begin position="1"/>
        <end position="32"/>
    </location>
</feature>
<reference evidence="4" key="1">
    <citation type="journal article" date="2019" name="Int. J. Syst. Evol. Microbiol.">
        <title>The Global Catalogue of Microorganisms (GCM) 10K type strain sequencing project: providing services to taxonomists for standard genome sequencing and annotation.</title>
        <authorList>
            <consortium name="The Broad Institute Genomics Platform"/>
            <consortium name="The Broad Institute Genome Sequencing Center for Infectious Disease"/>
            <person name="Wu L."/>
            <person name="Ma J."/>
        </authorList>
    </citation>
    <scope>NUCLEOTIDE SEQUENCE [LARGE SCALE GENOMIC DNA]</scope>
    <source>
        <strain evidence="4">NCAIM B.02333</strain>
    </source>
</reference>
<dbReference type="InterPro" id="IPR006311">
    <property type="entry name" value="TAT_signal"/>
</dbReference>
<dbReference type="PROSITE" id="PS51318">
    <property type="entry name" value="TAT"/>
    <property type="match status" value="1"/>
</dbReference>
<dbReference type="InterPro" id="IPR052018">
    <property type="entry name" value="PHP_domain"/>
</dbReference>
<protein>
    <submittedName>
        <fullName evidence="3">PHP domain-containing protein</fullName>
    </submittedName>
</protein>